<feature type="compositionally biased region" description="Low complexity" evidence="1">
    <location>
        <begin position="111"/>
        <end position="120"/>
    </location>
</feature>
<feature type="compositionally biased region" description="Basic and acidic residues" evidence="1">
    <location>
        <begin position="130"/>
        <end position="146"/>
    </location>
</feature>
<reference evidence="3" key="3">
    <citation type="submission" date="2015-06" db="UniProtKB">
        <authorList>
            <consortium name="EnsemblProtists"/>
        </authorList>
    </citation>
    <scope>IDENTIFICATION</scope>
</reference>
<gene>
    <name evidence="2" type="ORF">GUITHDRAFT_103654</name>
</gene>
<dbReference type="Proteomes" id="UP000011087">
    <property type="component" value="Unassembled WGS sequence"/>
</dbReference>
<reference evidence="2 4" key="1">
    <citation type="journal article" date="2012" name="Nature">
        <title>Algal genomes reveal evolutionary mosaicism and the fate of nucleomorphs.</title>
        <authorList>
            <consortium name="DOE Joint Genome Institute"/>
            <person name="Curtis B.A."/>
            <person name="Tanifuji G."/>
            <person name="Burki F."/>
            <person name="Gruber A."/>
            <person name="Irimia M."/>
            <person name="Maruyama S."/>
            <person name="Arias M.C."/>
            <person name="Ball S.G."/>
            <person name="Gile G.H."/>
            <person name="Hirakawa Y."/>
            <person name="Hopkins J.F."/>
            <person name="Kuo A."/>
            <person name="Rensing S.A."/>
            <person name="Schmutz J."/>
            <person name="Symeonidi A."/>
            <person name="Elias M."/>
            <person name="Eveleigh R.J."/>
            <person name="Herman E.K."/>
            <person name="Klute M.J."/>
            <person name="Nakayama T."/>
            <person name="Obornik M."/>
            <person name="Reyes-Prieto A."/>
            <person name="Armbrust E.V."/>
            <person name="Aves S.J."/>
            <person name="Beiko R.G."/>
            <person name="Coutinho P."/>
            <person name="Dacks J.B."/>
            <person name="Durnford D.G."/>
            <person name="Fast N.M."/>
            <person name="Green B.R."/>
            <person name="Grisdale C.J."/>
            <person name="Hempel F."/>
            <person name="Henrissat B."/>
            <person name="Hoppner M.P."/>
            <person name="Ishida K."/>
            <person name="Kim E."/>
            <person name="Koreny L."/>
            <person name="Kroth P.G."/>
            <person name="Liu Y."/>
            <person name="Malik S.B."/>
            <person name="Maier U.G."/>
            <person name="McRose D."/>
            <person name="Mock T."/>
            <person name="Neilson J.A."/>
            <person name="Onodera N.T."/>
            <person name="Poole A.M."/>
            <person name="Pritham E.J."/>
            <person name="Richards T.A."/>
            <person name="Rocap G."/>
            <person name="Roy S.W."/>
            <person name="Sarai C."/>
            <person name="Schaack S."/>
            <person name="Shirato S."/>
            <person name="Slamovits C.H."/>
            <person name="Spencer D.F."/>
            <person name="Suzuki S."/>
            <person name="Worden A.Z."/>
            <person name="Zauner S."/>
            <person name="Barry K."/>
            <person name="Bell C."/>
            <person name="Bharti A.K."/>
            <person name="Crow J.A."/>
            <person name="Grimwood J."/>
            <person name="Kramer R."/>
            <person name="Lindquist E."/>
            <person name="Lucas S."/>
            <person name="Salamov A."/>
            <person name="McFadden G.I."/>
            <person name="Lane C.E."/>
            <person name="Keeling P.J."/>
            <person name="Gray M.W."/>
            <person name="Grigoriev I.V."/>
            <person name="Archibald J.M."/>
        </authorList>
    </citation>
    <scope>NUCLEOTIDE SEQUENCE</scope>
    <source>
        <strain evidence="2 4">CCMP2712</strain>
    </source>
</reference>
<proteinExistence type="predicted"/>
<accession>L1JQG0</accession>
<evidence type="ECO:0000313" key="2">
    <source>
        <dbReference type="EMBL" id="EKX50420.1"/>
    </source>
</evidence>
<dbReference type="EnsemblProtists" id="EKX50420">
    <property type="protein sequence ID" value="EKX50420"/>
    <property type="gene ID" value="GUITHDRAFT_103654"/>
</dbReference>
<feature type="compositionally biased region" description="Acidic residues" evidence="1">
    <location>
        <begin position="203"/>
        <end position="212"/>
    </location>
</feature>
<dbReference type="EMBL" id="JH992978">
    <property type="protein sequence ID" value="EKX50420.1"/>
    <property type="molecule type" value="Genomic_DNA"/>
</dbReference>
<dbReference type="PaxDb" id="55529-EKX50420"/>
<feature type="compositionally biased region" description="Low complexity" evidence="1">
    <location>
        <begin position="213"/>
        <end position="224"/>
    </location>
</feature>
<feature type="compositionally biased region" description="Polar residues" evidence="1">
    <location>
        <begin position="167"/>
        <end position="180"/>
    </location>
</feature>
<dbReference type="KEGG" id="gtt:GUITHDRAFT_103654"/>
<feature type="compositionally biased region" description="Low complexity" evidence="1">
    <location>
        <begin position="148"/>
        <end position="166"/>
    </location>
</feature>
<reference evidence="4" key="2">
    <citation type="submission" date="2012-11" db="EMBL/GenBank/DDBJ databases">
        <authorList>
            <person name="Kuo A."/>
            <person name="Curtis B.A."/>
            <person name="Tanifuji G."/>
            <person name="Burki F."/>
            <person name="Gruber A."/>
            <person name="Irimia M."/>
            <person name="Maruyama S."/>
            <person name="Arias M.C."/>
            <person name="Ball S.G."/>
            <person name="Gile G.H."/>
            <person name="Hirakawa Y."/>
            <person name="Hopkins J.F."/>
            <person name="Rensing S.A."/>
            <person name="Schmutz J."/>
            <person name="Symeonidi A."/>
            <person name="Elias M."/>
            <person name="Eveleigh R.J."/>
            <person name="Herman E.K."/>
            <person name="Klute M.J."/>
            <person name="Nakayama T."/>
            <person name="Obornik M."/>
            <person name="Reyes-Prieto A."/>
            <person name="Armbrust E.V."/>
            <person name="Aves S.J."/>
            <person name="Beiko R.G."/>
            <person name="Coutinho P."/>
            <person name="Dacks J.B."/>
            <person name="Durnford D.G."/>
            <person name="Fast N.M."/>
            <person name="Green B.R."/>
            <person name="Grisdale C."/>
            <person name="Hempe F."/>
            <person name="Henrissat B."/>
            <person name="Hoppner M.P."/>
            <person name="Ishida K.-I."/>
            <person name="Kim E."/>
            <person name="Koreny L."/>
            <person name="Kroth P.G."/>
            <person name="Liu Y."/>
            <person name="Malik S.-B."/>
            <person name="Maier U.G."/>
            <person name="McRose D."/>
            <person name="Mock T."/>
            <person name="Neilson J.A."/>
            <person name="Onodera N.T."/>
            <person name="Poole A.M."/>
            <person name="Pritham E.J."/>
            <person name="Richards T.A."/>
            <person name="Rocap G."/>
            <person name="Roy S.W."/>
            <person name="Sarai C."/>
            <person name="Schaack S."/>
            <person name="Shirato S."/>
            <person name="Slamovits C.H."/>
            <person name="Spencer D.F."/>
            <person name="Suzuki S."/>
            <person name="Worden A.Z."/>
            <person name="Zauner S."/>
            <person name="Barry K."/>
            <person name="Bell C."/>
            <person name="Bharti A.K."/>
            <person name="Crow J.A."/>
            <person name="Grimwood J."/>
            <person name="Kramer R."/>
            <person name="Lindquist E."/>
            <person name="Lucas S."/>
            <person name="Salamov A."/>
            <person name="McFadden G.I."/>
            <person name="Lane C.E."/>
            <person name="Keeling P.J."/>
            <person name="Gray M.W."/>
            <person name="Grigoriev I.V."/>
            <person name="Archibald J.M."/>
        </authorList>
    </citation>
    <scope>NUCLEOTIDE SEQUENCE</scope>
    <source>
        <strain evidence="4">CCMP2712</strain>
    </source>
</reference>
<dbReference type="GeneID" id="17307350"/>
<protein>
    <submittedName>
        <fullName evidence="2 3">Uncharacterized protein</fullName>
    </submittedName>
</protein>
<evidence type="ECO:0000256" key="1">
    <source>
        <dbReference type="SAM" id="MobiDB-lite"/>
    </source>
</evidence>
<sequence length="257" mass="27587">MQTPSNHSIPCSFPLHSDLFHFALAVENNRAATDARARNLNGSRHRVLNAEVAKKIFKEKALCQGNKSVESELVARCYGVSAKTVRDIWDKRSWAKVTDALETREARDDTSASASSSGKASSEDDAGQTQRERSAEIENPVERTTEQEGSSSSSSGGSERAMSMSSYAASLTQAGGSDSIQPEDHGSEGSNNLASADNNSESMGEESEESEMSEGSFGQSSGSSDYRSEWYVQPSMSCIEDFMQSTSSSGNTCNSPE</sequence>
<name>L1JQG0_GUITC</name>
<dbReference type="AlphaFoldDB" id="L1JQG0"/>
<feature type="region of interest" description="Disordered" evidence="1">
    <location>
        <begin position="102"/>
        <end position="228"/>
    </location>
</feature>
<feature type="compositionally biased region" description="Polar residues" evidence="1">
    <location>
        <begin position="188"/>
        <end position="199"/>
    </location>
</feature>
<keyword evidence="4" id="KW-1185">Reference proteome</keyword>
<dbReference type="HOGENOM" id="CLU_1083559_0_0_1"/>
<evidence type="ECO:0000313" key="4">
    <source>
        <dbReference type="Proteomes" id="UP000011087"/>
    </source>
</evidence>
<organism evidence="2">
    <name type="scientific">Guillardia theta (strain CCMP2712)</name>
    <name type="common">Cryptophyte</name>
    <dbReference type="NCBI Taxonomy" id="905079"/>
    <lineage>
        <taxon>Eukaryota</taxon>
        <taxon>Cryptophyceae</taxon>
        <taxon>Pyrenomonadales</taxon>
        <taxon>Geminigeraceae</taxon>
        <taxon>Guillardia</taxon>
    </lineage>
</organism>
<dbReference type="RefSeq" id="XP_005837400.1">
    <property type="nucleotide sequence ID" value="XM_005837343.1"/>
</dbReference>
<evidence type="ECO:0000313" key="3">
    <source>
        <dbReference type="EnsemblProtists" id="EKX50420"/>
    </source>
</evidence>